<dbReference type="CDD" id="cd09917">
    <property type="entry name" value="F-box_SF"/>
    <property type="match status" value="1"/>
</dbReference>
<accession>A0A284QXT5</accession>
<dbReference type="InterPro" id="IPR001810">
    <property type="entry name" value="F-box_dom"/>
</dbReference>
<dbReference type="OrthoDB" id="2322499at2759"/>
<proteinExistence type="predicted"/>
<evidence type="ECO:0000313" key="2">
    <source>
        <dbReference type="EMBL" id="SJL01296.1"/>
    </source>
</evidence>
<evidence type="ECO:0000313" key="3">
    <source>
        <dbReference type="Proteomes" id="UP000219338"/>
    </source>
</evidence>
<organism evidence="2 3">
    <name type="scientific">Armillaria ostoyae</name>
    <name type="common">Armillaria root rot fungus</name>
    <dbReference type="NCBI Taxonomy" id="47428"/>
    <lineage>
        <taxon>Eukaryota</taxon>
        <taxon>Fungi</taxon>
        <taxon>Dikarya</taxon>
        <taxon>Basidiomycota</taxon>
        <taxon>Agaricomycotina</taxon>
        <taxon>Agaricomycetes</taxon>
        <taxon>Agaricomycetidae</taxon>
        <taxon>Agaricales</taxon>
        <taxon>Marasmiineae</taxon>
        <taxon>Physalacriaceae</taxon>
        <taxon>Armillaria</taxon>
    </lineage>
</organism>
<name>A0A284QXT5_ARMOS</name>
<dbReference type="SUPFAM" id="SSF81383">
    <property type="entry name" value="F-box domain"/>
    <property type="match status" value="1"/>
</dbReference>
<dbReference type="Pfam" id="PF12937">
    <property type="entry name" value="F-box-like"/>
    <property type="match status" value="1"/>
</dbReference>
<dbReference type="InterPro" id="IPR036047">
    <property type="entry name" value="F-box-like_dom_sf"/>
</dbReference>
<dbReference type="Gene3D" id="1.20.1280.50">
    <property type="match status" value="1"/>
</dbReference>
<dbReference type="Proteomes" id="UP000219338">
    <property type="component" value="Unassembled WGS sequence"/>
</dbReference>
<dbReference type="EMBL" id="FUEG01000003">
    <property type="protein sequence ID" value="SJL01296.1"/>
    <property type="molecule type" value="Genomic_DNA"/>
</dbReference>
<dbReference type="SMART" id="SM00256">
    <property type="entry name" value="FBOX"/>
    <property type="match status" value="1"/>
</dbReference>
<reference evidence="3" key="1">
    <citation type="journal article" date="2017" name="Nat. Ecol. Evol.">
        <title>Genome expansion and lineage-specific genetic innovations in the forest pathogenic fungi Armillaria.</title>
        <authorList>
            <person name="Sipos G."/>
            <person name="Prasanna A.N."/>
            <person name="Walter M.C."/>
            <person name="O'Connor E."/>
            <person name="Balint B."/>
            <person name="Krizsan K."/>
            <person name="Kiss B."/>
            <person name="Hess J."/>
            <person name="Varga T."/>
            <person name="Slot J."/>
            <person name="Riley R."/>
            <person name="Boka B."/>
            <person name="Rigling D."/>
            <person name="Barry K."/>
            <person name="Lee J."/>
            <person name="Mihaltcheva S."/>
            <person name="LaButti K."/>
            <person name="Lipzen A."/>
            <person name="Waldron R."/>
            <person name="Moloney N.M."/>
            <person name="Sperisen C."/>
            <person name="Kredics L."/>
            <person name="Vagvoelgyi C."/>
            <person name="Patrignani A."/>
            <person name="Fitzpatrick D."/>
            <person name="Nagy I."/>
            <person name="Doyle S."/>
            <person name="Anderson J.B."/>
            <person name="Grigoriev I.V."/>
            <person name="Gueldener U."/>
            <person name="Muensterkoetter M."/>
            <person name="Nagy L.G."/>
        </authorList>
    </citation>
    <scope>NUCLEOTIDE SEQUENCE [LARGE SCALE GENOMIC DNA]</scope>
    <source>
        <strain evidence="3">C18/9</strain>
    </source>
</reference>
<dbReference type="STRING" id="47428.A0A284QXT5"/>
<dbReference type="PROSITE" id="PS50181">
    <property type="entry name" value="FBOX"/>
    <property type="match status" value="1"/>
</dbReference>
<protein>
    <recommendedName>
        <fullName evidence="1">F-box domain-containing protein</fullName>
    </recommendedName>
</protein>
<dbReference type="AlphaFoldDB" id="A0A284QXT5"/>
<evidence type="ECO:0000259" key="1">
    <source>
        <dbReference type="PROSITE" id="PS50181"/>
    </source>
</evidence>
<gene>
    <name evidence="2" type="ORF">ARMOST_04614</name>
</gene>
<keyword evidence="3" id="KW-1185">Reference proteome</keyword>
<feature type="domain" description="F-box" evidence="1">
    <location>
        <begin position="28"/>
        <end position="77"/>
    </location>
</feature>
<sequence length="340" mass="39439">MPKHRQRNACDTAGKPCAAKRRRLKGSLQRVSDIPLDILLEIFSHLDPHDLLHLCRTSKSLRAILLDRSALSVWKSARRNLANLPDILVGLSEPHFASLLFDKYCQLCLANAKTSYVQWSMRTRCCDDCLKNIAIFTPVIPHELIKVKSIIPSHFSGVCREYYHVPSMISLTQEVKALPDEGNEFEDWYEDKKASLNVIEQLGEQCEAWLAARSWAHKVELGRIRQKRVDDVIGRLKELGWEFLIDRIPRKKIASHKLVAYSRPLTDRSWRKMEPAMVEFMKELQQRNKRLREPVRSMTEPGDTPGKYFSYESWTLDGEYNTFGPFDPDTRKLSDEEPSW</sequence>
<dbReference type="OMA" id="GEQCEAW"/>